<dbReference type="PRINTS" id="PR00452">
    <property type="entry name" value="SH3DOMAIN"/>
</dbReference>
<dbReference type="AlphaFoldDB" id="A0A9W7CGL6"/>
<evidence type="ECO:0000256" key="3">
    <source>
        <dbReference type="ARBA" id="ARBA00022490"/>
    </source>
</evidence>
<dbReference type="Gene3D" id="1.20.1270.60">
    <property type="entry name" value="Arfaptin homology (AH) domain/BAR domain"/>
    <property type="match status" value="1"/>
</dbReference>
<dbReference type="FunFam" id="2.30.30.40:FF:000072">
    <property type="entry name" value="Unconventional Myosin IB"/>
    <property type="match status" value="1"/>
</dbReference>
<feature type="compositionally biased region" description="Polar residues" evidence="6">
    <location>
        <begin position="357"/>
        <end position="371"/>
    </location>
</feature>
<dbReference type="InterPro" id="IPR046982">
    <property type="entry name" value="BIN3/RVS161-like"/>
</dbReference>
<comment type="caution">
    <text evidence="8">The sequence shown here is derived from an EMBL/GenBank/DDBJ whole genome shotgun (WGS) entry which is preliminary data.</text>
</comment>
<dbReference type="InterPro" id="IPR004148">
    <property type="entry name" value="BAR_dom"/>
</dbReference>
<dbReference type="Proteomes" id="UP001165160">
    <property type="component" value="Unassembled WGS sequence"/>
</dbReference>
<comment type="subcellular location">
    <subcellularLocation>
        <location evidence="1">Cytoplasm</location>
        <location evidence="1">Cytoskeleton</location>
    </subcellularLocation>
</comment>
<reference evidence="9" key="1">
    <citation type="journal article" date="2023" name="Commun. Biol.">
        <title>Genome analysis of Parmales, the sister group of diatoms, reveals the evolutionary specialization of diatoms from phago-mixotrophs to photoautotrophs.</title>
        <authorList>
            <person name="Ban H."/>
            <person name="Sato S."/>
            <person name="Yoshikawa S."/>
            <person name="Yamada K."/>
            <person name="Nakamura Y."/>
            <person name="Ichinomiya M."/>
            <person name="Sato N."/>
            <person name="Blanc-Mathieu R."/>
            <person name="Endo H."/>
            <person name="Kuwata A."/>
            <person name="Ogata H."/>
        </authorList>
    </citation>
    <scope>NUCLEOTIDE SEQUENCE [LARGE SCALE GENOMIC DNA]</scope>
    <source>
        <strain evidence="9">NIES 3699</strain>
    </source>
</reference>
<dbReference type="InterPro" id="IPR027267">
    <property type="entry name" value="AH/BAR_dom_sf"/>
</dbReference>
<dbReference type="PANTHER" id="PTHR47174:SF3">
    <property type="entry name" value="BRIDGING INTEGRATOR 3"/>
    <property type="match status" value="1"/>
</dbReference>
<feature type="compositionally biased region" description="Pro residues" evidence="6">
    <location>
        <begin position="382"/>
        <end position="419"/>
    </location>
</feature>
<proteinExistence type="predicted"/>
<dbReference type="Gene3D" id="2.30.30.40">
    <property type="entry name" value="SH3 Domains"/>
    <property type="match status" value="1"/>
</dbReference>
<feature type="region of interest" description="Disordered" evidence="6">
    <location>
        <begin position="325"/>
        <end position="438"/>
    </location>
</feature>
<dbReference type="Pfam" id="PF14604">
    <property type="entry name" value="SH3_9"/>
    <property type="match status" value="1"/>
</dbReference>
<dbReference type="GO" id="GO:0006897">
    <property type="term" value="P:endocytosis"/>
    <property type="evidence" value="ECO:0007669"/>
    <property type="project" value="InterPro"/>
</dbReference>
<evidence type="ECO:0000259" key="7">
    <source>
        <dbReference type="PROSITE" id="PS50002"/>
    </source>
</evidence>
<keyword evidence="3" id="KW-0963">Cytoplasm</keyword>
<dbReference type="SMART" id="SM00326">
    <property type="entry name" value="SH3"/>
    <property type="match status" value="1"/>
</dbReference>
<dbReference type="GO" id="GO:1990528">
    <property type="term" value="C:Rvs161p-Rvs167p complex"/>
    <property type="evidence" value="ECO:0007669"/>
    <property type="project" value="TreeGrafter"/>
</dbReference>
<dbReference type="GO" id="GO:0008289">
    <property type="term" value="F:lipid binding"/>
    <property type="evidence" value="ECO:0007669"/>
    <property type="project" value="TreeGrafter"/>
</dbReference>
<keyword evidence="2 5" id="KW-0728">SH3 domain</keyword>
<dbReference type="SUPFAM" id="SSF50044">
    <property type="entry name" value="SH3-domain"/>
    <property type="match status" value="1"/>
</dbReference>
<gene>
    <name evidence="8" type="ORF">TrVE_jg10089</name>
</gene>
<evidence type="ECO:0000256" key="5">
    <source>
        <dbReference type="PROSITE-ProRule" id="PRU00192"/>
    </source>
</evidence>
<dbReference type="PANTHER" id="PTHR47174">
    <property type="entry name" value="BRIDGING INTEGRATOR 3"/>
    <property type="match status" value="1"/>
</dbReference>
<evidence type="ECO:0000313" key="8">
    <source>
        <dbReference type="EMBL" id="GMI06187.1"/>
    </source>
</evidence>
<dbReference type="SUPFAM" id="SSF103657">
    <property type="entry name" value="BAR/IMD domain-like"/>
    <property type="match status" value="1"/>
</dbReference>
<evidence type="ECO:0000256" key="2">
    <source>
        <dbReference type="ARBA" id="ARBA00022443"/>
    </source>
</evidence>
<keyword evidence="9" id="KW-1185">Reference proteome</keyword>
<dbReference type="Pfam" id="PF03114">
    <property type="entry name" value="BAR"/>
    <property type="match status" value="1"/>
</dbReference>
<dbReference type="CDD" id="cd07307">
    <property type="entry name" value="BAR"/>
    <property type="match status" value="1"/>
</dbReference>
<dbReference type="GO" id="GO:0051666">
    <property type="term" value="P:actin cortical patch localization"/>
    <property type="evidence" value="ECO:0007669"/>
    <property type="project" value="InterPro"/>
</dbReference>
<evidence type="ECO:0000313" key="9">
    <source>
        <dbReference type="Proteomes" id="UP001165160"/>
    </source>
</evidence>
<evidence type="ECO:0000256" key="6">
    <source>
        <dbReference type="SAM" id="MobiDB-lite"/>
    </source>
</evidence>
<accession>A0A9W7CGL6</accession>
<dbReference type="GO" id="GO:0031097">
    <property type="term" value="C:medial cortex"/>
    <property type="evidence" value="ECO:0007669"/>
    <property type="project" value="TreeGrafter"/>
</dbReference>
<evidence type="ECO:0000256" key="4">
    <source>
        <dbReference type="ARBA" id="ARBA00023212"/>
    </source>
</evidence>
<dbReference type="GO" id="GO:0097320">
    <property type="term" value="P:plasma membrane tubulation"/>
    <property type="evidence" value="ECO:0007669"/>
    <property type="project" value="TreeGrafter"/>
</dbReference>
<dbReference type="GO" id="GO:0043332">
    <property type="term" value="C:mating projection tip"/>
    <property type="evidence" value="ECO:0007669"/>
    <property type="project" value="TreeGrafter"/>
</dbReference>
<protein>
    <recommendedName>
        <fullName evidence="7">SH3 domain-containing protein</fullName>
    </recommendedName>
</protein>
<feature type="domain" description="SH3" evidence="7">
    <location>
        <begin position="424"/>
        <end position="481"/>
    </location>
</feature>
<dbReference type="InterPro" id="IPR001452">
    <property type="entry name" value="SH3_domain"/>
</dbReference>
<evidence type="ECO:0000256" key="1">
    <source>
        <dbReference type="ARBA" id="ARBA00004245"/>
    </source>
</evidence>
<feature type="region of interest" description="Disordered" evidence="6">
    <location>
        <begin position="158"/>
        <end position="182"/>
    </location>
</feature>
<dbReference type="GO" id="GO:0015629">
    <property type="term" value="C:actin cytoskeleton"/>
    <property type="evidence" value="ECO:0007669"/>
    <property type="project" value="TreeGrafter"/>
</dbReference>
<keyword evidence="4" id="KW-0206">Cytoskeleton</keyword>
<organism evidence="8 9">
    <name type="scientific">Triparma verrucosa</name>
    <dbReference type="NCBI Taxonomy" id="1606542"/>
    <lineage>
        <taxon>Eukaryota</taxon>
        <taxon>Sar</taxon>
        <taxon>Stramenopiles</taxon>
        <taxon>Ochrophyta</taxon>
        <taxon>Bolidophyceae</taxon>
        <taxon>Parmales</taxon>
        <taxon>Triparmaceae</taxon>
        <taxon>Triparma</taxon>
    </lineage>
</organism>
<dbReference type="EMBL" id="BRXX01000343">
    <property type="protein sequence ID" value="GMI06187.1"/>
    <property type="molecule type" value="Genomic_DNA"/>
</dbReference>
<name>A0A9W7CGL6_9STRA</name>
<dbReference type="PROSITE" id="PS50002">
    <property type="entry name" value="SH3"/>
    <property type="match status" value="1"/>
</dbReference>
<dbReference type="InterPro" id="IPR036028">
    <property type="entry name" value="SH3-like_dom_sf"/>
</dbReference>
<sequence>MPKFKDIKRRGVETFLQAVGASETTVDAVYTEEYDKFNVMVDDLNEIGAGLSEYLISLKQNYGLGNDLADVLDSYYNGEFNRPWISSNPNLSHLTMHQEVAKMKKAWQENDEIVRKSVAHVWINRGLTPMRAFVNTVTPDIEDACTLRENYRKDADSYRRRYGATQKKAQSAKTPEKKAEAQQEQAKLNVKLENANRLYETQNELVKGELEKAKIARDEAIEMMVITVAACQMELFEQSYKRMVSACSSFPPDKMKQVRSAVQNMIRTGGPNPGEVGSGASSAQTAVNLVTGKNTMGDLRKQREEQEQKEAAALAKAREVIMKDNANGGAVKTGGGWNKPSGGATSRGPPLPPKRVSATTELSNSLRSFNQPVAAPSVGRSGPPPPPSRSVPSSAAPPLPTKSAPPPLPTKKNAPPPLPSKRAPAQKTCTALYDNVPDDDDELAFSAGDKIVLIKKDDSGWWEGSVRGKSGTFPANFVTED</sequence>